<protein>
    <recommendedName>
        <fullName evidence="8">Glycosyltransferase 2-like domain-containing protein</fullName>
    </recommendedName>
</protein>
<dbReference type="InterPro" id="IPR050256">
    <property type="entry name" value="Glycosyltransferase_2"/>
</dbReference>
<feature type="domain" description="Glycosyltransferase 2-like" evidence="8">
    <location>
        <begin position="7"/>
        <end position="167"/>
    </location>
</feature>
<dbReference type="PANTHER" id="PTHR48090">
    <property type="entry name" value="UNDECAPRENYL-PHOSPHATE 4-DEOXY-4-FORMAMIDO-L-ARABINOSE TRANSFERASE-RELATED"/>
    <property type="match status" value="1"/>
</dbReference>
<dbReference type="InterPro" id="IPR001173">
    <property type="entry name" value="Glyco_trans_2-like"/>
</dbReference>
<dbReference type="AlphaFoldDB" id="A0A1G1YEM4"/>
<comment type="subcellular location">
    <subcellularLocation>
        <location evidence="1">Membrane</location>
        <topology evidence="1">Multi-pass membrane protein</topology>
    </subcellularLocation>
</comment>
<accession>A0A1G1YEM4</accession>
<name>A0A1G1YEM4_9BACT</name>
<gene>
    <name evidence="9" type="ORF">A3J65_04525</name>
</gene>
<keyword evidence="3" id="KW-0808">Transferase</keyword>
<dbReference type="GO" id="GO:0005886">
    <property type="term" value="C:plasma membrane"/>
    <property type="evidence" value="ECO:0007669"/>
    <property type="project" value="TreeGrafter"/>
</dbReference>
<keyword evidence="2" id="KW-0328">Glycosyltransferase</keyword>
<evidence type="ECO:0000259" key="8">
    <source>
        <dbReference type="Pfam" id="PF00535"/>
    </source>
</evidence>
<keyword evidence="6 7" id="KW-0472">Membrane</keyword>
<dbReference type="Pfam" id="PF00535">
    <property type="entry name" value="Glycos_transf_2"/>
    <property type="match status" value="1"/>
</dbReference>
<dbReference type="InterPro" id="IPR029044">
    <property type="entry name" value="Nucleotide-diphossugar_trans"/>
</dbReference>
<dbReference type="GO" id="GO:0016757">
    <property type="term" value="F:glycosyltransferase activity"/>
    <property type="evidence" value="ECO:0007669"/>
    <property type="project" value="UniProtKB-KW"/>
</dbReference>
<dbReference type="EMBL" id="MHIK01000064">
    <property type="protein sequence ID" value="OGY50266.1"/>
    <property type="molecule type" value="Genomic_DNA"/>
</dbReference>
<feature type="transmembrane region" description="Helical" evidence="7">
    <location>
        <begin position="231"/>
        <end position="257"/>
    </location>
</feature>
<organism evidence="9 10">
    <name type="scientific">Candidatus Buchananbacteria bacterium RIFCSPHIGHO2_02_FULL_45_11b</name>
    <dbReference type="NCBI Taxonomy" id="1797541"/>
    <lineage>
        <taxon>Bacteria</taxon>
        <taxon>Candidatus Buchananiibacteriota</taxon>
    </lineage>
</organism>
<dbReference type="CDD" id="cd04187">
    <property type="entry name" value="DPM1_like_bac"/>
    <property type="match status" value="1"/>
</dbReference>
<keyword evidence="5 7" id="KW-1133">Transmembrane helix</keyword>
<dbReference type="PANTHER" id="PTHR48090:SF1">
    <property type="entry name" value="PROPHAGE BACTOPRENOL GLUCOSYL TRANSFERASE HOMOLOG"/>
    <property type="match status" value="1"/>
</dbReference>
<keyword evidence="4 7" id="KW-0812">Transmembrane</keyword>
<evidence type="ECO:0000256" key="4">
    <source>
        <dbReference type="ARBA" id="ARBA00022692"/>
    </source>
</evidence>
<evidence type="ECO:0000256" key="2">
    <source>
        <dbReference type="ARBA" id="ARBA00022676"/>
    </source>
</evidence>
<sequence>MTDKKISVVIPCRNEEANILPMYERLVKVFFEITADYEFIYTDNASTDNSEKIFRDLAAKDQRVKVIFFSRNFGTSDHGYTAGTELAAGEAVVWIDGDIQDPPEMIRQFVEKWLAGFDVIYGIRKKRQGSLFLRVSYNLFYRIYKKISYLEVPENAGDFCLMDRKVADIINQMPERDRFVRGLRTWVGFNQTGIEYTRLDRSAGKSKINIWRYIWSAKKGFFSFSYAPLELISYLASFVTLIAALGIIFFIGLYFVYPVRARGVMTIIVLVLFLGSIQLMALSIIGEYLGRIFEEVKQRPKYVIREILNNKIGNKSG</sequence>
<dbReference type="SUPFAM" id="SSF53448">
    <property type="entry name" value="Nucleotide-diphospho-sugar transferases"/>
    <property type="match status" value="1"/>
</dbReference>
<comment type="caution">
    <text evidence="9">The sequence shown here is derived from an EMBL/GenBank/DDBJ whole genome shotgun (WGS) entry which is preliminary data.</text>
</comment>
<evidence type="ECO:0000313" key="10">
    <source>
        <dbReference type="Proteomes" id="UP000178501"/>
    </source>
</evidence>
<feature type="transmembrane region" description="Helical" evidence="7">
    <location>
        <begin position="263"/>
        <end position="289"/>
    </location>
</feature>
<evidence type="ECO:0000313" key="9">
    <source>
        <dbReference type="EMBL" id="OGY50266.1"/>
    </source>
</evidence>
<dbReference type="Proteomes" id="UP000178501">
    <property type="component" value="Unassembled WGS sequence"/>
</dbReference>
<evidence type="ECO:0000256" key="7">
    <source>
        <dbReference type="SAM" id="Phobius"/>
    </source>
</evidence>
<evidence type="ECO:0000256" key="6">
    <source>
        <dbReference type="ARBA" id="ARBA00023136"/>
    </source>
</evidence>
<proteinExistence type="predicted"/>
<evidence type="ECO:0000256" key="1">
    <source>
        <dbReference type="ARBA" id="ARBA00004141"/>
    </source>
</evidence>
<dbReference type="Gene3D" id="3.90.550.10">
    <property type="entry name" value="Spore Coat Polysaccharide Biosynthesis Protein SpsA, Chain A"/>
    <property type="match status" value="1"/>
</dbReference>
<reference evidence="9 10" key="1">
    <citation type="journal article" date="2016" name="Nat. Commun.">
        <title>Thousands of microbial genomes shed light on interconnected biogeochemical processes in an aquifer system.</title>
        <authorList>
            <person name="Anantharaman K."/>
            <person name="Brown C.T."/>
            <person name="Hug L.A."/>
            <person name="Sharon I."/>
            <person name="Castelle C.J."/>
            <person name="Probst A.J."/>
            <person name="Thomas B.C."/>
            <person name="Singh A."/>
            <person name="Wilkins M.J."/>
            <person name="Karaoz U."/>
            <person name="Brodie E.L."/>
            <person name="Williams K.H."/>
            <person name="Hubbard S.S."/>
            <person name="Banfield J.F."/>
        </authorList>
    </citation>
    <scope>NUCLEOTIDE SEQUENCE [LARGE SCALE GENOMIC DNA]</scope>
</reference>
<evidence type="ECO:0000256" key="3">
    <source>
        <dbReference type="ARBA" id="ARBA00022679"/>
    </source>
</evidence>
<evidence type="ECO:0000256" key="5">
    <source>
        <dbReference type="ARBA" id="ARBA00022989"/>
    </source>
</evidence>